<dbReference type="AlphaFoldDB" id="A0A6I6EAI6"/>
<keyword evidence="3" id="KW-0812">Transmembrane</keyword>
<dbReference type="RefSeq" id="WP_156242646.1">
    <property type="nucleotide sequence ID" value="NZ_BAAAZL010000004.1"/>
</dbReference>
<evidence type="ECO:0000256" key="3">
    <source>
        <dbReference type="SAM" id="Phobius"/>
    </source>
</evidence>
<keyword evidence="1" id="KW-0732">Signal</keyword>
<organism evidence="4 5">
    <name type="scientific">Microbacterium oryzae</name>
    <dbReference type="NCBI Taxonomy" id="743009"/>
    <lineage>
        <taxon>Bacteria</taxon>
        <taxon>Bacillati</taxon>
        <taxon>Actinomycetota</taxon>
        <taxon>Actinomycetes</taxon>
        <taxon>Micrococcales</taxon>
        <taxon>Microbacteriaceae</taxon>
        <taxon>Microbacterium</taxon>
    </lineage>
</organism>
<evidence type="ECO:0000313" key="4">
    <source>
        <dbReference type="EMBL" id="QGU28138.1"/>
    </source>
</evidence>
<dbReference type="InterPro" id="IPR029050">
    <property type="entry name" value="Immunoprotect_excell_Ig-like"/>
</dbReference>
<evidence type="ECO:0000256" key="2">
    <source>
        <dbReference type="SAM" id="MobiDB-lite"/>
    </source>
</evidence>
<evidence type="ECO:0000256" key="1">
    <source>
        <dbReference type="ARBA" id="ARBA00022729"/>
    </source>
</evidence>
<dbReference type="OrthoDB" id="4424518at2"/>
<dbReference type="Proteomes" id="UP000422989">
    <property type="component" value="Chromosome"/>
</dbReference>
<gene>
    <name evidence="4" type="ORF">D7D94_10970</name>
</gene>
<name>A0A6I6EAI6_9MICO</name>
<keyword evidence="3" id="KW-1133">Transmembrane helix</keyword>
<evidence type="ECO:0008006" key="6">
    <source>
        <dbReference type="Google" id="ProtNLM"/>
    </source>
</evidence>
<dbReference type="KEGG" id="moj:D7D94_10970"/>
<reference evidence="4 5" key="1">
    <citation type="submission" date="2018-09" db="EMBL/GenBank/DDBJ databases">
        <title>Whole genome sequencing of Microbacterium oryzae strain MB-10T.</title>
        <authorList>
            <person name="Das S.K."/>
        </authorList>
    </citation>
    <scope>NUCLEOTIDE SEQUENCE [LARGE SCALE GENOMIC DNA]</scope>
    <source>
        <strain evidence="4 5">MB-10</strain>
    </source>
</reference>
<dbReference type="Gene3D" id="2.60.40.1240">
    <property type="match status" value="1"/>
</dbReference>
<sequence>MTDSERPAPHSSPDEPSPLSQPLVPPPFTGADQSAYGHRPADAPPFQPPHAPPSAQPYGVAPYGYPTAPPAMPGGGGGGRNVLGMIALVAAIVGALFAMIPGIFVIGWGLLPIAFVLAIISLFQRGPKRAGVAALVVSVLGTIIGIVVAFATLAFFFTSTYEGVSEVAGSPDSGVVEQGRSPADPLPLGTTITSADWSVTVHSVEFGATDAVLAENEINEQPAQGEEYILVNLSTTYLGETEGYPAEVQLQYVTPDGVGIGGWETVTVVPDALDIGGALPTDGRASGNIAFLVPSATARDGVLSVSAGILADPVFVALEL</sequence>
<evidence type="ECO:0000313" key="5">
    <source>
        <dbReference type="Proteomes" id="UP000422989"/>
    </source>
</evidence>
<feature type="transmembrane region" description="Helical" evidence="3">
    <location>
        <begin position="106"/>
        <end position="123"/>
    </location>
</feature>
<feature type="compositionally biased region" description="Pro residues" evidence="2">
    <location>
        <begin position="42"/>
        <end position="52"/>
    </location>
</feature>
<keyword evidence="3" id="KW-0472">Membrane</keyword>
<dbReference type="EMBL" id="CP032550">
    <property type="protein sequence ID" value="QGU28138.1"/>
    <property type="molecule type" value="Genomic_DNA"/>
</dbReference>
<feature type="region of interest" description="Disordered" evidence="2">
    <location>
        <begin position="1"/>
        <end position="52"/>
    </location>
</feature>
<keyword evidence="5" id="KW-1185">Reference proteome</keyword>
<protein>
    <recommendedName>
        <fullName evidence="6">DUF4352 domain-containing protein</fullName>
    </recommendedName>
</protein>
<accession>A0A6I6EAI6</accession>
<proteinExistence type="predicted"/>
<feature type="transmembrane region" description="Helical" evidence="3">
    <location>
        <begin position="130"/>
        <end position="157"/>
    </location>
</feature>
<feature type="transmembrane region" description="Helical" evidence="3">
    <location>
        <begin position="82"/>
        <end position="100"/>
    </location>
</feature>